<feature type="compositionally biased region" description="Basic residues" evidence="1">
    <location>
        <begin position="798"/>
        <end position="810"/>
    </location>
</feature>
<dbReference type="InterPro" id="IPR026173">
    <property type="entry name" value="SPAG17"/>
</dbReference>
<dbReference type="GO" id="GO:1904158">
    <property type="term" value="P:axonemal central apparatus assembly"/>
    <property type="evidence" value="ECO:0007669"/>
    <property type="project" value="TreeGrafter"/>
</dbReference>
<dbReference type="PANTHER" id="PTHR21963:SF1">
    <property type="entry name" value="SPERM-ASSOCIATED ANTIGEN 17"/>
    <property type="match status" value="1"/>
</dbReference>
<feature type="region of interest" description="Disordered" evidence="1">
    <location>
        <begin position="134"/>
        <end position="198"/>
    </location>
</feature>
<name>A0A6F9DU59_9ASCI</name>
<dbReference type="GO" id="GO:0005576">
    <property type="term" value="C:extracellular region"/>
    <property type="evidence" value="ECO:0007669"/>
    <property type="project" value="GOC"/>
</dbReference>
<feature type="compositionally biased region" description="Basic and acidic residues" evidence="1">
    <location>
        <begin position="913"/>
        <end position="929"/>
    </location>
</feature>
<feature type="compositionally biased region" description="Basic and acidic residues" evidence="1">
    <location>
        <begin position="370"/>
        <end position="388"/>
    </location>
</feature>
<organism evidence="2">
    <name type="scientific">Phallusia mammillata</name>
    <dbReference type="NCBI Taxonomy" id="59560"/>
    <lineage>
        <taxon>Eukaryota</taxon>
        <taxon>Metazoa</taxon>
        <taxon>Chordata</taxon>
        <taxon>Tunicata</taxon>
        <taxon>Ascidiacea</taxon>
        <taxon>Phlebobranchia</taxon>
        <taxon>Ascidiidae</taxon>
        <taxon>Phallusia</taxon>
    </lineage>
</organism>
<feature type="compositionally biased region" description="Basic and acidic residues" evidence="1">
    <location>
        <begin position="842"/>
        <end position="876"/>
    </location>
</feature>
<reference evidence="2" key="1">
    <citation type="submission" date="2020-04" db="EMBL/GenBank/DDBJ databases">
        <authorList>
            <person name="Neveu A P."/>
        </authorList>
    </citation>
    <scope>NUCLEOTIDE SEQUENCE</scope>
    <source>
        <tissue evidence="2">Whole embryo</tissue>
    </source>
</reference>
<feature type="region of interest" description="Disordered" evidence="1">
    <location>
        <begin position="783"/>
        <end position="936"/>
    </location>
</feature>
<feature type="compositionally biased region" description="Basic and acidic residues" evidence="1">
    <location>
        <begin position="167"/>
        <end position="195"/>
    </location>
</feature>
<dbReference type="AlphaFoldDB" id="A0A6F9DU59"/>
<feature type="compositionally biased region" description="Low complexity" evidence="1">
    <location>
        <begin position="811"/>
        <end position="820"/>
    </location>
</feature>
<dbReference type="GO" id="GO:1990716">
    <property type="term" value="C:axonemal central apparatus"/>
    <property type="evidence" value="ECO:0007669"/>
    <property type="project" value="TreeGrafter"/>
</dbReference>
<accession>A0A6F9DU59</accession>
<protein>
    <submittedName>
        <fullName evidence="2">Sperm-associated antigen 17-like</fullName>
    </submittedName>
</protein>
<feature type="region of interest" description="Disordered" evidence="1">
    <location>
        <begin position="361"/>
        <end position="399"/>
    </location>
</feature>
<sequence>MSKKRGKSSSAAGQGRWEAGLMNYTFEEETWKANIQFVVEGDLLDEAHIKALTNVVKIPQRRLFSYLHKDDLMAMVNELGNPKNKKPPKLPQFYEITEIIFGLQNAGQDIPLPLWAKLIKFGLVNIKDNDLHRREEMKNKEDKEKTGKGSGKKRPRSKSPGKSKGKKTPEPQLPKKDWSTLKKRGDDDDDNKFIDDEPDDGPQHYIFVSGFKRAQLLPILVELGININGIIRIESESYDVLKNVDETHKSSLNLDEEAQSAARIKQESAYKELALFWKLLPVVLDRAPPTSRLQDLGIHKHIVTDSILPTDWEDQDNMIGFGTTLFEELACKVYDSLDAQRQYLHYLKNLKLLHVPVYGEKPPSEQEVTQPEHRNVPSATGKREKTKATLEPPGAAEEVVPPVVPPLRQEVDMRYYKDLMNCVPMESVSVSLMMHCMLEQVVATETDKVPPSEKEPETRSDGIHLALAECIADALEGLCLSEEDEMVVEKDFPSYKKKKEAFLEKNKKQEGPILLQFGDDAAVRTHHLKEFDGFKPIAAEESVLAQLPSSRLSSNINASANTLSERQARLHELLQFTATNDKSDKLQAVSNTEIDQALRQFVFENMELSAVDKAGVIKAPVNKNVNLWDDPYMELVNKLKSMDSKLCQTTDDSSEPPKVDTSKLQSEVDDFVEPKRVLDSYCFSEAFKKTVLLQVLEEARQTYPCMDTYYHKRDNSMLVVFHNPMTEDLRGTIQWEASLHSDVGFRNYLEHVAGPIESWTKVEEDKYQADLVAMEMERAKQVADALAAGESTPPPTAKRPRSKSPKKGSRRGSASRSSSKIGASEESQQFSSPFIHAGSLKAETELQNKLKEEEERQKREKESKQSQRKKSVDRGKQAKSAASKTSQDGKRPGSGKRPRSGRKSKSRSRSRSSSRERLAKPEVTEEAPKIPELPFTGYDVGNNLINIRGNASFLYPCDGGTIKSERIQYEQGR</sequence>
<dbReference type="GO" id="GO:0003351">
    <property type="term" value="P:epithelial cilium movement involved in extracellular fluid movement"/>
    <property type="evidence" value="ECO:0007669"/>
    <property type="project" value="TreeGrafter"/>
</dbReference>
<proteinExistence type="evidence at transcript level"/>
<feature type="compositionally biased region" description="Basic residues" evidence="1">
    <location>
        <begin position="150"/>
        <end position="166"/>
    </location>
</feature>
<gene>
    <name evidence="2" type="primary">Spag17-002</name>
</gene>
<dbReference type="PANTHER" id="PTHR21963">
    <property type="entry name" value="PF6"/>
    <property type="match status" value="1"/>
</dbReference>
<evidence type="ECO:0000256" key="1">
    <source>
        <dbReference type="SAM" id="MobiDB-lite"/>
    </source>
</evidence>
<feature type="compositionally biased region" description="Basic and acidic residues" evidence="1">
    <location>
        <begin position="134"/>
        <end position="147"/>
    </location>
</feature>
<feature type="compositionally biased region" description="Basic residues" evidence="1">
    <location>
        <begin position="893"/>
        <end position="912"/>
    </location>
</feature>
<evidence type="ECO:0000313" key="2">
    <source>
        <dbReference type="EMBL" id="CAB3266506.1"/>
    </source>
</evidence>
<dbReference type="EMBL" id="LR790644">
    <property type="protein sequence ID" value="CAB3266506.1"/>
    <property type="molecule type" value="mRNA"/>
</dbReference>